<dbReference type="EMBL" id="QXFV01000143">
    <property type="protein sequence ID" value="KAE9048667.1"/>
    <property type="molecule type" value="Genomic_DNA"/>
</dbReference>
<keyword evidence="5" id="KW-0732">Signal</keyword>
<dbReference type="Pfam" id="PF00050">
    <property type="entry name" value="Kazal_1"/>
    <property type="match status" value="4"/>
</dbReference>
<keyword evidence="2" id="KW-0722">Serine protease inhibitor</keyword>
<accession>A0A6A3NTA0</accession>
<keyword evidence="1" id="KW-0646">Protease inhibitor</keyword>
<name>A0A6A3NTA0_9STRA</name>
<dbReference type="InterPro" id="IPR002350">
    <property type="entry name" value="Kazal_dom"/>
</dbReference>
<dbReference type="EMBL" id="QXFT01000144">
    <property type="protein sequence ID" value="KAE9353265.1"/>
    <property type="molecule type" value="Genomic_DNA"/>
</dbReference>
<comment type="caution">
    <text evidence="7">The sequence shown here is derived from an EMBL/GenBank/DDBJ whole genome shotgun (WGS) entry which is preliminary data.</text>
</comment>
<feature type="signal peptide" evidence="5">
    <location>
        <begin position="1"/>
        <end position="19"/>
    </location>
</feature>
<feature type="domain" description="Kazal-like" evidence="6">
    <location>
        <begin position="156"/>
        <end position="207"/>
    </location>
</feature>
<evidence type="ECO:0000313" key="10">
    <source>
        <dbReference type="Proteomes" id="UP000434957"/>
    </source>
</evidence>
<dbReference type="CDD" id="cd00104">
    <property type="entry name" value="KAZAL_FS"/>
    <property type="match status" value="4"/>
</dbReference>
<feature type="domain" description="Kazal-like" evidence="6">
    <location>
        <begin position="93"/>
        <end position="145"/>
    </location>
</feature>
<feature type="chain" id="PRO_5036165392" description="Kazal-like domain-containing protein" evidence="5">
    <location>
        <begin position="20"/>
        <end position="296"/>
    </location>
</feature>
<feature type="compositionally biased region" description="Low complexity" evidence="4">
    <location>
        <begin position="76"/>
        <end position="94"/>
    </location>
</feature>
<evidence type="ECO:0000256" key="3">
    <source>
        <dbReference type="ARBA" id="ARBA00023157"/>
    </source>
</evidence>
<evidence type="ECO:0000256" key="2">
    <source>
        <dbReference type="ARBA" id="ARBA00022900"/>
    </source>
</evidence>
<evidence type="ECO:0000259" key="6">
    <source>
        <dbReference type="PROSITE" id="PS51465"/>
    </source>
</evidence>
<dbReference type="AlphaFoldDB" id="A0A6A3NTA0"/>
<dbReference type="InterPro" id="IPR050653">
    <property type="entry name" value="Prot_Inhib_GrowthFact_Antg"/>
</dbReference>
<sequence length="296" mass="30223">MNLALHLTLGSVAIAFAHADYYTSSSSSSDCSFACSDLLQPVCGSDGMTYPNECFLSLADCNSSEAVTKAHDGACSTPETTSETSSNESSTEGSGYPTCSDVCPMVYMPVCGSDGMTYSNECTLGVAQCKSGGTITKVSDGECPGSYPSTESSEAGSESTGCSEVCIEILKPVCGSDGVTYPNSCFLGIAQCKDPSVTQVSEGACPTSGGSYASSTNSTDSSEETTPVDSETSSASSSTSTSCPDICTAIYAPVCGSDGVTYASECKLDVACCKNPDLHITKVYDGVCSSECKTQL</sequence>
<dbReference type="PANTHER" id="PTHR10913:SF45">
    <property type="entry name" value="FOLLISTATIN, ISOFORM A-RELATED"/>
    <property type="match status" value="1"/>
</dbReference>
<feature type="region of interest" description="Disordered" evidence="4">
    <location>
        <begin position="72"/>
        <end position="96"/>
    </location>
</feature>
<evidence type="ECO:0000256" key="5">
    <source>
        <dbReference type="SAM" id="SignalP"/>
    </source>
</evidence>
<dbReference type="SMART" id="SM00280">
    <property type="entry name" value="KAZAL"/>
    <property type="match status" value="4"/>
</dbReference>
<dbReference type="PROSITE" id="PS51465">
    <property type="entry name" value="KAZAL_2"/>
    <property type="match status" value="4"/>
</dbReference>
<dbReference type="InterPro" id="IPR036058">
    <property type="entry name" value="Kazal_dom_sf"/>
</dbReference>
<evidence type="ECO:0000256" key="4">
    <source>
        <dbReference type="SAM" id="MobiDB-lite"/>
    </source>
</evidence>
<evidence type="ECO:0000313" key="8">
    <source>
        <dbReference type="EMBL" id="KAE9353265.1"/>
    </source>
</evidence>
<dbReference type="Proteomes" id="UP000434957">
    <property type="component" value="Unassembled WGS sequence"/>
</dbReference>
<keyword evidence="3" id="KW-1015">Disulfide bond</keyword>
<evidence type="ECO:0000313" key="7">
    <source>
        <dbReference type="EMBL" id="KAE9048667.1"/>
    </source>
</evidence>
<organism evidence="7 9">
    <name type="scientific">Phytophthora rubi</name>
    <dbReference type="NCBI Taxonomy" id="129364"/>
    <lineage>
        <taxon>Eukaryota</taxon>
        <taxon>Sar</taxon>
        <taxon>Stramenopiles</taxon>
        <taxon>Oomycota</taxon>
        <taxon>Peronosporomycetes</taxon>
        <taxon>Peronosporales</taxon>
        <taxon>Peronosporaceae</taxon>
        <taxon>Phytophthora</taxon>
    </lineage>
</organism>
<feature type="domain" description="Kazal-like" evidence="6">
    <location>
        <begin position="25"/>
        <end position="77"/>
    </location>
</feature>
<evidence type="ECO:0000256" key="1">
    <source>
        <dbReference type="ARBA" id="ARBA00022690"/>
    </source>
</evidence>
<proteinExistence type="predicted"/>
<protein>
    <recommendedName>
        <fullName evidence="6">Kazal-like domain-containing protein</fullName>
    </recommendedName>
</protein>
<dbReference type="Proteomes" id="UP000429607">
    <property type="component" value="Unassembled WGS sequence"/>
</dbReference>
<dbReference type="PANTHER" id="PTHR10913">
    <property type="entry name" value="FOLLISTATIN-RELATED"/>
    <property type="match status" value="1"/>
</dbReference>
<dbReference type="Gene3D" id="3.30.60.30">
    <property type="match status" value="4"/>
</dbReference>
<keyword evidence="10" id="KW-1185">Reference proteome</keyword>
<feature type="domain" description="Kazal-like" evidence="6">
    <location>
        <begin position="237"/>
        <end position="290"/>
    </location>
</feature>
<reference evidence="7 9" key="1">
    <citation type="submission" date="2018-09" db="EMBL/GenBank/DDBJ databases">
        <title>Genomic investigation of the strawberry pathogen Phytophthora fragariae indicates pathogenicity is determined by transcriptional variation in three key races.</title>
        <authorList>
            <person name="Adams T.M."/>
            <person name="Armitage A.D."/>
            <person name="Sobczyk M.K."/>
            <person name="Bates H.J."/>
            <person name="Dunwell J.M."/>
            <person name="Nellist C.F."/>
            <person name="Harrison R.J."/>
        </authorList>
    </citation>
    <scope>NUCLEOTIDE SEQUENCE [LARGE SCALE GENOMIC DNA]</scope>
    <source>
        <strain evidence="7 9">SCRP249</strain>
        <strain evidence="8 10">SCRP333</strain>
    </source>
</reference>
<evidence type="ECO:0000313" key="9">
    <source>
        <dbReference type="Proteomes" id="UP000429607"/>
    </source>
</evidence>
<feature type="compositionally biased region" description="Low complexity" evidence="4">
    <location>
        <begin position="230"/>
        <end position="242"/>
    </location>
</feature>
<gene>
    <name evidence="7" type="ORF">PR001_g3723</name>
    <name evidence="8" type="ORF">PR003_g3967</name>
</gene>
<dbReference type="SUPFAM" id="SSF100895">
    <property type="entry name" value="Kazal-type serine protease inhibitors"/>
    <property type="match status" value="4"/>
</dbReference>
<dbReference type="GO" id="GO:0005576">
    <property type="term" value="C:extracellular region"/>
    <property type="evidence" value="ECO:0007669"/>
    <property type="project" value="TreeGrafter"/>
</dbReference>
<feature type="region of interest" description="Disordered" evidence="4">
    <location>
        <begin position="205"/>
        <end position="242"/>
    </location>
</feature>